<feature type="region of interest" description="Disordered" evidence="1">
    <location>
        <begin position="1"/>
        <end position="43"/>
    </location>
</feature>
<dbReference type="KEGG" id="cbr:CBG_19747"/>
<dbReference type="EMBL" id="HE601474">
    <property type="protein sequence ID" value="CAP36966.2"/>
    <property type="molecule type" value="Genomic_DNA"/>
</dbReference>
<dbReference type="InterPro" id="IPR000387">
    <property type="entry name" value="Tyr_Pase_dom"/>
</dbReference>
<protein>
    <submittedName>
        <fullName evidence="4">Protein CBG19747</fullName>
    </submittedName>
</protein>
<dbReference type="PROSITE" id="PS50056">
    <property type="entry name" value="TYR_PHOSPHATASE_2"/>
    <property type="match status" value="1"/>
</dbReference>
<evidence type="ECO:0000256" key="1">
    <source>
        <dbReference type="SAM" id="MobiDB-lite"/>
    </source>
</evidence>
<reference evidence="4 5" key="1">
    <citation type="journal article" date="2003" name="PLoS Biol.">
        <title>The genome sequence of Caenorhabditis briggsae: a platform for comparative genomics.</title>
        <authorList>
            <person name="Stein L.D."/>
            <person name="Bao Z."/>
            <person name="Blasiar D."/>
            <person name="Blumenthal T."/>
            <person name="Brent M.R."/>
            <person name="Chen N."/>
            <person name="Chinwalla A."/>
            <person name="Clarke L."/>
            <person name="Clee C."/>
            <person name="Coghlan A."/>
            <person name="Coulson A."/>
            <person name="D'Eustachio P."/>
            <person name="Fitch D.H."/>
            <person name="Fulton L.A."/>
            <person name="Fulton R.E."/>
            <person name="Griffiths-Jones S."/>
            <person name="Harris T.W."/>
            <person name="Hillier L.W."/>
            <person name="Kamath R."/>
            <person name="Kuwabara P.E."/>
            <person name="Mardis E.R."/>
            <person name="Marra M.A."/>
            <person name="Miner T.L."/>
            <person name="Minx P."/>
            <person name="Mullikin J.C."/>
            <person name="Plumb R.W."/>
            <person name="Rogers J."/>
            <person name="Schein J.E."/>
            <person name="Sohrmann M."/>
            <person name="Spieth J."/>
            <person name="Stajich J.E."/>
            <person name="Wei C."/>
            <person name="Willey D."/>
            <person name="Wilson R.K."/>
            <person name="Durbin R."/>
            <person name="Waterston R.H."/>
        </authorList>
    </citation>
    <scope>NUCLEOTIDE SEQUENCE [LARGE SCALE GENOMIC DNA]</scope>
    <source>
        <strain evidence="4 5">AF16</strain>
    </source>
</reference>
<dbReference type="CDD" id="cd00047">
    <property type="entry name" value="PTPc"/>
    <property type="match status" value="1"/>
</dbReference>
<gene>
    <name evidence="4 6" type="ORF">CBG19747</name>
    <name evidence="4" type="ORF">CBG_19747</name>
</gene>
<evidence type="ECO:0000259" key="3">
    <source>
        <dbReference type="PROSITE" id="PS50056"/>
    </source>
</evidence>
<dbReference type="GO" id="GO:0004725">
    <property type="term" value="F:protein tyrosine phosphatase activity"/>
    <property type="evidence" value="ECO:0007669"/>
    <property type="project" value="InterPro"/>
</dbReference>
<dbReference type="OMA" id="FFVHCWK"/>
<dbReference type="RefSeq" id="XP_045096873.1">
    <property type="nucleotide sequence ID" value="XM_045241578.1"/>
</dbReference>
<evidence type="ECO:0000313" key="5">
    <source>
        <dbReference type="Proteomes" id="UP000008549"/>
    </source>
</evidence>
<dbReference type="HOGENOM" id="CLU_716183_0_0_1"/>
<name>A8XWE7_CAEBR</name>
<dbReference type="STRING" id="6238.A8XWE7"/>
<dbReference type="InParanoid" id="A8XWE7"/>
<sequence length="410" mass="46926">MSSASGSKESKDKKKKNTVNKNSKMNQVDESSRKKLTGSVEMSKKDETYEKAKVAIKTTIGWMTQTQSKPGGLLGHFKAATFERNPPENPKCYAFQANRAKNRNPDFPLNDHSRVRLKVEDESENNYINATNISCPPCDRKWIVSQHPMEKFYEDFWRMWRRALFCKLPIRGFDSTRLQSFFASFLKIFYHEIDVIFAIFSPDEQLPTYFPTEQGKFANHGQFFVHCWKMTPPSGKYHATNYTIEVLPNGCSNARYVTILHYPHWPKGYVAPSAKVVLKGIQALEPAEKLTKSKCLVHSAEGINRAMSFVMVDYVVELMFRNNTVDVIELITQLRSQRRGAFQNRMFCVYALYVAIDYVKIRLTKFQNAPEVLAEINSLQKAMKKEFSGIIPKETGGTSKKGATIEATVE</sequence>
<dbReference type="Proteomes" id="UP000008549">
    <property type="component" value="Unassembled WGS sequence"/>
</dbReference>
<dbReference type="PRINTS" id="PR00700">
    <property type="entry name" value="PRTYPHPHTASE"/>
</dbReference>
<dbReference type="WormBase" id="CBG19747">
    <property type="protein sequence ID" value="CBP19706"/>
    <property type="gene ID" value="WBGene00038917"/>
</dbReference>
<dbReference type="FunCoup" id="A8XWE7">
    <property type="interactions" value="1366"/>
</dbReference>
<feature type="domain" description="Tyrosine-protein phosphatase" evidence="2">
    <location>
        <begin position="98"/>
        <end position="358"/>
    </location>
</feature>
<dbReference type="GeneID" id="8582680"/>
<dbReference type="AlphaFoldDB" id="A8XWE7"/>
<dbReference type="SMART" id="SM00404">
    <property type="entry name" value="PTPc_motif"/>
    <property type="match status" value="1"/>
</dbReference>
<dbReference type="InterPro" id="IPR029021">
    <property type="entry name" value="Prot-tyrosine_phosphatase-like"/>
</dbReference>
<dbReference type="InterPro" id="IPR003595">
    <property type="entry name" value="Tyr_Pase_cat"/>
</dbReference>
<dbReference type="InterPro" id="IPR000242">
    <property type="entry name" value="PTP_cat"/>
</dbReference>
<dbReference type="CTD" id="8582680"/>
<proteinExistence type="predicted"/>
<feature type="domain" description="Tyrosine specific protein phosphatases" evidence="3">
    <location>
        <begin position="275"/>
        <end position="344"/>
    </location>
</feature>
<dbReference type="PANTHER" id="PTHR23219">
    <property type="entry name" value="TYROSINE-PROTEIN PHOSPHATASE C15H7.3-RELATED"/>
    <property type="match status" value="1"/>
</dbReference>
<accession>A8XWE7</accession>
<dbReference type="Pfam" id="PF00102">
    <property type="entry name" value="Y_phosphatase"/>
    <property type="match status" value="2"/>
</dbReference>
<organism evidence="4 5">
    <name type="scientific">Caenorhabditis briggsae</name>
    <dbReference type="NCBI Taxonomy" id="6238"/>
    <lineage>
        <taxon>Eukaryota</taxon>
        <taxon>Metazoa</taxon>
        <taxon>Ecdysozoa</taxon>
        <taxon>Nematoda</taxon>
        <taxon>Chromadorea</taxon>
        <taxon>Rhabditida</taxon>
        <taxon>Rhabditina</taxon>
        <taxon>Rhabditomorpha</taxon>
        <taxon>Rhabditoidea</taxon>
        <taxon>Rhabditidae</taxon>
        <taxon>Peloderinae</taxon>
        <taxon>Caenorhabditis</taxon>
    </lineage>
</organism>
<dbReference type="PROSITE" id="PS50055">
    <property type="entry name" value="TYR_PHOSPHATASE_PTP"/>
    <property type="match status" value="1"/>
</dbReference>
<keyword evidence="5" id="KW-1185">Reference proteome</keyword>
<evidence type="ECO:0000313" key="4">
    <source>
        <dbReference type="EMBL" id="CAP36966.2"/>
    </source>
</evidence>
<dbReference type="PANTHER" id="PTHR23219:SF18">
    <property type="entry name" value="TYROSINE-PROTEIN PHOSPHATASE DOMAIN-CONTAINING PROTEIN-RELATED"/>
    <property type="match status" value="1"/>
</dbReference>
<dbReference type="SUPFAM" id="SSF52799">
    <property type="entry name" value="(Phosphotyrosine protein) phosphatases II"/>
    <property type="match status" value="1"/>
</dbReference>
<reference evidence="4 5" key="2">
    <citation type="journal article" date="2011" name="PLoS Genet.">
        <title>Caenorhabditis briggsae recombinant inbred line genotypes reveal inter-strain incompatibility and the evolution of recombination.</title>
        <authorList>
            <person name="Ross J.A."/>
            <person name="Koboldt D.C."/>
            <person name="Staisch J.E."/>
            <person name="Chamberlin H.M."/>
            <person name="Gupta B.P."/>
            <person name="Miller R.D."/>
            <person name="Baird S.E."/>
            <person name="Haag E.S."/>
        </authorList>
    </citation>
    <scope>NUCLEOTIDE SEQUENCE [LARGE SCALE GENOMIC DNA]</scope>
    <source>
        <strain evidence="4 5">AF16</strain>
    </source>
</reference>
<dbReference type="SMART" id="SM00194">
    <property type="entry name" value="PTPc"/>
    <property type="match status" value="1"/>
</dbReference>
<dbReference type="Gene3D" id="3.90.190.10">
    <property type="entry name" value="Protein tyrosine phosphatase superfamily"/>
    <property type="match status" value="1"/>
</dbReference>
<evidence type="ECO:0000313" key="6">
    <source>
        <dbReference type="WormBase" id="CBG19747"/>
    </source>
</evidence>
<evidence type="ECO:0000259" key="2">
    <source>
        <dbReference type="PROSITE" id="PS50055"/>
    </source>
</evidence>
<dbReference type="eggNOG" id="KOG0789">
    <property type="taxonomic scope" value="Eukaryota"/>
</dbReference>